<sequence>MTGSLPTHPPLVLTAHGSADPRSAATARAIVECIRRLRPGLDARIAFCEQNSPNLRDVLATLGHERGVVVPLLLADAYHARVDIPAMIAESGADVRTAAVLGEDDRLIHVLRQRLEHAGVSRLDPSVGVLVTAVGSSRPQANARTATVARELTLTTRWAATTAFATGPQPSLADAAAELRARGATRLVIAPWFLAHGRITDRVAEFAGTQGIPMSAPLGAHRQVAETVLDRYDAALALRAAA</sequence>
<dbReference type="CDD" id="cd03414">
    <property type="entry name" value="CbiX_SirB_C"/>
    <property type="match status" value="1"/>
</dbReference>
<keyword evidence="1" id="KW-0479">Metal-binding</keyword>
<dbReference type="Gene3D" id="3.40.50.1400">
    <property type="match status" value="2"/>
</dbReference>
<proteinExistence type="predicted"/>
<dbReference type="InterPro" id="IPR002762">
    <property type="entry name" value="CbiX-like"/>
</dbReference>
<dbReference type="GO" id="GO:0016829">
    <property type="term" value="F:lyase activity"/>
    <property type="evidence" value="ECO:0007669"/>
    <property type="project" value="UniProtKB-KW"/>
</dbReference>
<dbReference type="InterPro" id="IPR050963">
    <property type="entry name" value="Sirohydro_Cobaltochel/CbiX"/>
</dbReference>
<dbReference type="PANTHER" id="PTHR33542:SF5">
    <property type="entry name" value="FERROCHELATASE CHE1"/>
    <property type="match status" value="1"/>
</dbReference>
<dbReference type="Proteomes" id="UP000252008">
    <property type="component" value="Unassembled WGS sequence"/>
</dbReference>
<name>A0A375YP51_MYCPF</name>
<evidence type="ECO:0000256" key="2">
    <source>
        <dbReference type="ARBA" id="ARBA00023239"/>
    </source>
</evidence>
<protein>
    <submittedName>
        <fullName evidence="3">Ferrochelatase Che1 [Mycobacterium tuberculosis H37Rv]</fullName>
    </submittedName>
</protein>
<evidence type="ECO:0000313" key="4">
    <source>
        <dbReference type="Proteomes" id="UP000252008"/>
    </source>
</evidence>
<dbReference type="CDD" id="cd03416">
    <property type="entry name" value="CbiX_SirB_N"/>
    <property type="match status" value="1"/>
</dbReference>
<keyword evidence="2" id="KW-0456">Lyase</keyword>
<accession>A0A375YP51</accession>
<dbReference type="PANTHER" id="PTHR33542">
    <property type="entry name" value="SIROHYDROCHLORIN FERROCHELATASE, CHLOROPLASTIC"/>
    <property type="match status" value="1"/>
</dbReference>
<dbReference type="SUPFAM" id="SSF53800">
    <property type="entry name" value="Chelatase"/>
    <property type="match status" value="1"/>
</dbReference>
<evidence type="ECO:0000313" key="3">
    <source>
        <dbReference type="EMBL" id="SRX82938.1"/>
    </source>
</evidence>
<dbReference type="AlphaFoldDB" id="A0A375YP51"/>
<evidence type="ECO:0000256" key="1">
    <source>
        <dbReference type="ARBA" id="ARBA00022723"/>
    </source>
</evidence>
<organism evidence="3 4">
    <name type="scientific">Mycolicibacterium parafortuitum</name>
    <name type="common">Mycobacterium parafortuitum</name>
    <dbReference type="NCBI Taxonomy" id="39692"/>
    <lineage>
        <taxon>Bacteria</taxon>
        <taxon>Bacillati</taxon>
        <taxon>Actinomycetota</taxon>
        <taxon>Actinomycetes</taxon>
        <taxon>Mycobacteriales</taxon>
        <taxon>Mycobacteriaceae</taxon>
        <taxon>Mycolicibacterium</taxon>
    </lineage>
</organism>
<keyword evidence="4" id="KW-1185">Reference proteome</keyword>
<dbReference type="EMBL" id="UEGS01000001">
    <property type="protein sequence ID" value="SRX82938.1"/>
    <property type="molecule type" value="Genomic_DNA"/>
</dbReference>
<reference evidence="3 4" key="1">
    <citation type="submission" date="2018-05" db="EMBL/GenBank/DDBJ databases">
        <authorList>
            <consortium name="IHU Genomes"/>
        </authorList>
    </citation>
    <scope>NUCLEOTIDE SEQUENCE [LARGE SCALE GENOMIC DNA]</scope>
    <source>
        <strain evidence="3 4">P7335</strain>
    </source>
</reference>
<dbReference type="STRING" id="39692.BST38_19930"/>
<dbReference type="GO" id="GO:0046872">
    <property type="term" value="F:metal ion binding"/>
    <property type="evidence" value="ECO:0007669"/>
    <property type="project" value="UniProtKB-KW"/>
</dbReference>
<dbReference type="Pfam" id="PF01903">
    <property type="entry name" value="CbiX"/>
    <property type="match status" value="2"/>
</dbReference>
<gene>
    <name evidence="3" type="ORF">MPP7335_04707</name>
</gene>